<keyword evidence="3" id="KW-0347">Helicase</keyword>
<keyword evidence="3" id="KW-0547">Nucleotide-binding</keyword>
<dbReference type="InterPro" id="IPR027417">
    <property type="entry name" value="P-loop_NTPase"/>
</dbReference>
<gene>
    <name evidence="3" type="primary">MOV10</name>
    <name evidence="3" type="ORF">g.17352</name>
</gene>
<dbReference type="Pfam" id="PF13086">
    <property type="entry name" value="AAA_11"/>
    <property type="match status" value="2"/>
</dbReference>
<dbReference type="InterPro" id="IPR045055">
    <property type="entry name" value="DNA2/NAM7-like"/>
</dbReference>
<dbReference type="GO" id="GO:0004386">
    <property type="term" value="F:helicase activity"/>
    <property type="evidence" value="ECO:0007669"/>
    <property type="project" value="UniProtKB-KW"/>
</dbReference>
<dbReference type="PANTHER" id="PTHR10887:SF322">
    <property type="entry name" value="HELICASE MOV-10"/>
    <property type="match status" value="1"/>
</dbReference>
<name>A0A6G1S4T4_9ACAR</name>
<sequence>MVSERRREKDRIYWAKQEQSAQKRAQKQAQKAANTPSTGKKSNKAKQHVPEKGPVSAKQIETAKRHANDRKWKQLCDSNNELITKNPEARCSQISKDVRKAVELKRVRSLATRDRYFKMNPDNYHEPLKVLLTAEEAYEHIDMRKFDQKRKRIRASPILNARGQQLYEYDLIGMSKGHPKLITGDTVILDNGREQERYEIERIEGDTVIFKQTSKFAKYIDVSRNVYDISFVQSGSSYDRYIKNLDGIKGSKRIQGMLFEQSTSLAKAKGRAPKISVQGTSNAFLDNRLSRCNKLQRQAIEKIMEASCRPNLYILFGPPGTGKTFTVVEAVIQIYKRNPTTKILICSGSNICVDDLALILHESRQINKMIRLSSLVHYNSLETIPKYFTLEHAEARSYRVVITTNMMASKLTVKYDYIFVDEAGHAHIPETMLPMAKLKDDGCFVLAGDPRQLGPVIKCFEVQKLGLGVSLLERLMLKFKIYARKKKVGYNPEFITKLIDSYRCDPRILNLCNQLFYHDELNCLGKTPPSILTMLKFNGPLVFAETIGHESTMNRSTSRQNVKEANVCLDYLFLLYKMGISPDQIGIITPYVLQRQQLVEKLDKRLKSFKPFLDKRFKISEVQKKTVVNSTSTNQAKPLSRGLHMKHGLNDMDFLERALTQLKLSAQAKQESAITANKSQARATDWHCKIDTVDAFQGNEREVIIISTVRTPINNSDVISNPGFLTDAKRFNVAISRAKWLVIVVGHPAVLKCCKLWKKFAEHSCVSPLKF</sequence>
<evidence type="ECO:0000259" key="2">
    <source>
        <dbReference type="SMART" id="SM00382"/>
    </source>
</evidence>
<dbReference type="GO" id="GO:0035194">
    <property type="term" value="P:regulatory ncRNA-mediated post-transcriptional gene silencing"/>
    <property type="evidence" value="ECO:0007669"/>
    <property type="project" value="TreeGrafter"/>
</dbReference>
<dbReference type="InterPro" id="IPR003593">
    <property type="entry name" value="AAA+_ATPase"/>
</dbReference>
<accession>A0A6G1S4T4</accession>
<dbReference type="InterPro" id="IPR041677">
    <property type="entry name" value="DNA2/NAM7_AAA_11"/>
</dbReference>
<dbReference type="AlphaFoldDB" id="A0A6G1S4T4"/>
<feature type="region of interest" description="Disordered" evidence="1">
    <location>
        <begin position="1"/>
        <end position="58"/>
    </location>
</feature>
<dbReference type="InterPro" id="IPR047187">
    <property type="entry name" value="SF1_C_Upf1"/>
</dbReference>
<keyword evidence="3" id="KW-0067">ATP-binding</keyword>
<reference evidence="3" key="1">
    <citation type="submission" date="2018-10" db="EMBL/GenBank/DDBJ databases">
        <title>Transcriptome assembly of Aceria tosichella (Wheat curl mite) Type 2.</title>
        <authorList>
            <person name="Scully E.D."/>
            <person name="Geib S.M."/>
            <person name="Palmer N.A."/>
            <person name="Gupta A.K."/>
            <person name="Sarath G."/>
            <person name="Tatineni S."/>
        </authorList>
    </citation>
    <scope>NUCLEOTIDE SEQUENCE</scope>
    <source>
        <strain evidence="3">LincolnNE</strain>
    </source>
</reference>
<evidence type="ECO:0000313" key="3">
    <source>
        <dbReference type="EMBL" id="MDE44972.1"/>
    </source>
</evidence>
<dbReference type="EMBL" id="GGYP01000201">
    <property type="protein sequence ID" value="MDE44972.1"/>
    <property type="molecule type" value="Transcribed_RNA"/>
</dbReference>
<dbReference type="Gene3D" id="3.40.50.300">
    <property type="entry name" value="P-loop containing nucleotide triphosphate hydrolases"/>
    <property type="match status" value="2"/>
</dbReference>
<evidence type="ECO:0000256" key="1">
    <source>
        <dbReference type="SAM" id="MobiDB-lite"/>
    </source>
</evidence>
<dbReference type="SMART" id="SM00382">
    <property type="entry name" value="AAA"/>
    <property type="match status" value="1"/>
</dbReference>
<dbReference type="Pfam" id="PF13087">
    <property type="entry name" value="AAA_12"/>
    <property type="match status" value="2"/>
</dbReference>
<keyword evidence="3" id="KW-0378">Hydrolase</keyword>
<protein>
    <submittedName>
        <fullName evidence="3">Putative helicase MOV-10</fullName>
    </submittedName>
</protein>
<dbReference type="CDD" id="cd18808">
    <property type="entry name" value="SF1_C_Upf1"/>
    <property type="match status" value="1"/>
</dbReference>
<dbReference type="InterPro" id="IPR041679">
    <property type="entry name" value="DNA2/NAM7-like_C"/>
</dbReference>
<dbReference type="GO" id="GO:0043186">
    <property type="term" value="C:P granule"/>
    <property type="evidence" value="ECO:0007669"/>
    <property type="project" value="TreeGrafter"/>
</dbReference>
<organism evidence="3">
    <name type="scientific">Aceria tosichella</name>
    <name type="common">wheat curl mite</name>
    <dbReference type="NCBI Taxonomy" id="561515"/>
    <lineage>
        <taxon>Eukaryota</taxon>
        <taxon>Metazoa</taxon>
        <taxon>Ecdysozoa</taxon>
        <taxon>Arthropoda</taxon>
        <taxon>Chelicerata</taxon>
        <taxon>Arachnida</taxon>
        <taxon>Acari</taxon>
        <taxon>Acariformes</taxon>
        <taxon>Trombidiformes</taxon>
        <taxon>Prostigmata</taxon>
        <taxon>Eupodina</taxon>
        <taxon>Eriophyoidea</taxon>
        <taxon>Eriophyidae</taxon>
        <taxon>Eriophyinae</taxon>
        <taxon>Aceriini</taxon>
        <taxon>Aceria</taxon>
    </lineage>
</organism>
<dbReference type="PANTHER" id="PTHR10887">
    <property type="entry name" value="DNA2/NAM7 HELICASE FAMILY"/>
    <property type="match status" value="1"/>
</dbReference>
<feature type="compositionally biased region" description="Low complexity" evidence="1">
    <location>
        <begin position="15"/>
        <end position="33"/>
    </location>
</feature>
<dbReference type="GO" id="GO:0005829">
    <property type="term" value="C:cytosol"/>
    <property type="evidence" value="ECO:0007669"/>
    <property type="project" value="TreeGrafter"/>
</dbReference>
<feature type="compositionally biased region" description="Basic and acidic residues" evidence="1">
    <location>
        <begin position="1"/>
        <end position="13"/>
    </location>
</feature>
<dbReference type="SUPFAM" id="SSF52540">
    <property type="entry name" value="P-loop containing nucleoside triphosphate hydrolases"/>
    <property type="match status" value="1"/>
</dbReference>
<feature type="domain" description="AAA+ ATPase" evidence="2">
    <location>
        <begin position="309"/>
        <end position="487"/>
    </location>
</feature>
<proteinExistence type="predicted"/>